<dbReference type="AlphaFoldDB" id="A0A1F5Z4W4"/>
<protein>
    <recommendedName>
        <fullName evidence="4">DUF5673 domain-containing protein</fullName>
    </recommendedName>
</protein>
<dbReference type="EMBL" id="MFJG01000007">
    <property type="protein sequence ID" value="OGG07364.1"/>
    <property type="molecule type" value="Genomic_DNA"/>
</dbReference>
<feature type="transmembrane region" description="Helical" evidence="1">
    <location>
        <begin position="35"/>
        <end position="53"/>
    </location>
</feature>
<sequence length="179" mass="20482">MAQTTVEAENTTEAVRDLFVWQSLSRTYKKLDKEVYSTIIAVTILLSVVFFFIKEFLLIVVAWAMVFFYYAVSQVAPEQVEHKISSQGLISYGKVYLWEDLGPFWFGGMGDERVLKISSRGNIFGQLTLLLGSADEKKLTETLILYLPYLENPERTFSDKAASWLSTKFSFEKAIKKES</sequence>
<accession>A0A1F5Z4W4</accession>
<reference evidence="2 3" key="1">
    <citation type="journal article" date="2016" name="Nat. Commun.">
        <title>Thousands of microbial genomes shed light on interconnected biogeochemical processes in an aquifer system.</title>
        <authorList>
            <person name="Anantharaman K."/>
            <person name="Brown C.T."/>
            <person name="Hug L.A."/>
            <person name="Sharon I."/>
            <person name="Castelle C.J."/>
            <person name="Probst A.J."/>
            <person name="Thomas B.C."/>
            <person name="Singh A."/>
            <person name="Wilkins M.J."/>
            <person name="Karaoz U."/>
            <person name="Brodie E.L."/>
            <person name="Williams K.H."/>
            <person name="Hubbard S.S."/>
            <person name="Banfield J.F."/>
        </authorList>
    </citation>
    <scope>NUCLEOTIDE SEQUENCE [LARGE SCALE GENOMIC DNA]</scope>
</reference>
<organism evidence="2 3">
    <name type="scientific">Candidatus Gottesmanbacteria bacterium RIFCSPHIGHO2_01_FULL_42_12</name>
    <dbReference type="NCBI Taxonomy" id="1798377"/>
    <lineage>
        <taxon>Bacteria</taxon>
        <taxon>Candidatus Gottesmaniibacteriota</taxon>
    </lineage>
</organism>
<keyword evidence="1" id="KW-1133">Transmembrane helix</keyword>
<keyword evidence="1" id="KW-0812">Transmembrane</keyword>
<name>A0A1F5Z4W4_9BACT</name>
<gene>
    <name evidence="2" type="ORF">A2872_03520</name>
</gene>
<evidence type="ECO:0000313" key="2">
    <source>
        <dbReference type="EMBL" id="OGG07364.1"/>
    </source>
</evidence>
<feature type="transmembrane region" description="Helical" evidence="1">
    <location>
        <begin position="59"/>
        <end position="76"/>
    </location>
</feature>
<dbReference type="Proteomes" id="UP000178681">
    <property type="component" value="Unassembled WGS sequence"/>
</dbReference>
<evidence type="ECO:0000313" key="3">
    <source>
        <dbReference type="Proteomes" id="UP000178681"/>
    </source>
</evidence>
<dbReference type="STRING" id="1798377.A2872_03520"/>
<proteinExistence type="predicted"/>
<evidence type="ECO:0008006" key="4">
    <source>
        <dbReference type="Google" id="ProtNLM"/>
    </source>
</evidence>
<keyword evidence="1" id="KW-0472">Membrane</keyword>
<comment type="caution">
    <text evidence="2">The sequence shown here is derived from an EMBL/GenBank/DDBJ whole genome shotgun (WGS) entry which is preliminary data.</text>
</comment>
<evidence type="ECO:0000256" key="1">
    <source>
        <dbReference type="SAM" id="Phobius"/>
    </source>
</evidence>